<evidence type="ECO:0000259" key="8">
    <source>
        <dbReference type="Pfam" id="PF01895"/>
    </source>
</evidence>
<dbReference type="SUPFAM" id="SSF109755">
    <property type="entry name" value="PhoU-like"/>
    <property type="match status" value="1"/>
</dbReference>
<dbReference type="AlphaFoldDB" id="A0A0M0LMC5"/>
<comment type="function">
    <text evidence="7">Plays a role in the regulation of phosphate uptake.</text>
</comment>
<dbReference type="PIRSF" id="PIRSF003107">
    <property type="entry name" value="PhoU"/>
    <property type="match status" value="1"/>
</dbReference>
<evidence type="ECO:0000256" key="2">
    <source>
        <dbReference type="ARBA" id="ARBA00008107"/>
    </source>
</evidence>
<comment type="caution">
    <text evidence="9">The sequence shown here is derived from an EMBL/GenBank/DDBJ whole genome shotgun (WGS) entry which is preliminary data.</text>
</comment>
<dbReference type="GO" id="GO:0030643">
    <property type="term" value="P:intracellular phosphate ion homeostasis"/>
    <property type="evidence" value="ECO:0007669"/>
    <property type="project" value="InterPro"/>
</dbReference>
<dbReference type="GeneID" id="301135849"/>
<dbReference type="PATRIC" id="fig|263475.3.peg.1852"/>
<dbReference type="PANTHER" id="PTHR42930">
    <property type="entry name" value="PHOSPHATE-SPECIFIC TRANSPORT SYSTEM ACCESSORY PROTEIN PHOU"/>
    <property type="match status" value="1"/>
</dbReference>
<comment type="subunit">
    <text evidence="3 7">Homodimer.</text>
</comment>
<dbReference type="NCBIfam" id="TIGR02135">
    <property type="entry name" value="phoU_full"/>
    <property type="match status" value="1"/>
</dbReference>
<dbReference type="Pfam" id="PF01895">
    <property type="entry name" value="PhoU"/>
    <property type="match status" value="2"/>
</dbReference>
<evidence type="ECO:0000313" key="9">
    <source>
        <dbReference type="EMBL" id="KOO52146.1"/>
    </source>
</evidence>
<dbReference type="EMBL" id="LILB01000001">
    <property type="protein sequence ID" value="KOO52146.1"/>
    <property type="molecule type" value="Genomic_DNA"/>
</dbReference>
<dbReference type="GO" id="GO:0005737">
    <property type="term" value="C:cytoplasm"/>
    <property type="evidence" value="ECO:0007669"/>
    <property type="project" value="UniProtKB-SubCell"/>
</dbReference>
<evidence type="ECO:0000256" key="1">
    <source>
        <dbReference type="ARBA" id="ARBA00004496"/>
    </source>
</evidence>
<organism evidence="9 10">
    <name type="scientific">Viridibacillus arvi</name>
    <dbReference type="NCBI Taxonomy" id="263475"/>
    <lineage>
        <taxon>Bacteria</taxon>
        <taxon>Bacillati</taxon>
        <taxon>Bacillota</taxon>
        <taxon>Bacilli</taxon>
        <taxon>Bacillales</taxon>
        <taxon>Caryophanaceae</taxon>
        <taxon>Viridibacillus</taxon>
    </lineage>
</organism>
<evidence type="ECO:0000256" key="6">
    <source>
        <dbReference type="ARBA" id="ARBA00022592"/>
    </source>
</evidence>
<keyword evidence="4 7" id="KW-0813">Transport</keyword>
<keyword evidence="10" id="KW-1185">Reference proteome</keyword>
<dbReference type="InterPro" id="IPR026022">
    <property type="entry name" value="PhoU_dom"/>
</dbReference>
<name>A0A0M0LMC5_9BACL</name>
<keyword evidence="5 7" id="KW-0963">Cytoplasm</keyword>
<dbReference type="GO" id="GO:0045936">
    <property type="term" value="P:negative regulation of phosphate metabolic process"/>
    <property type="evidence" value="ECO:0007669"/>
    <property type="project" value="InterPro"/>
</dbReference>
<feature type="domain" description="PhoU" evidence="8">
    <location>
        <begin position="121"/>
        <end position="205"/>
    </location>
</feature>
<dbReference type="InterPro" id="IPR028366">
    <property type="entry name" value="PhoU"/>
</dbReference>
<evidence type="ECO:0000313" key="10">
    <source>
        <dbReference type="Proteomes" id="UP000036867"/>
    </source>
</evidence>
<dbReference type="Gene3D" id="1.20.58.220">
    <property type="entry name" value="Phosphate transport system protein phou homolog 2, domain 2"/>
    <property type="match status" value="1"/>
</dbReference>
<dbReference type="RefSeq" id="WP_053416322.1">
    <property type="nucleotide sequence ID" value="NZ_JBCMHV010000003.1"/>
</dbReference>
<proteinExistence type="inferred from homology"/>
<reference evidence="10" key="1">
    <citation type="submission" date="2015-08" db="EMBL/GenBank/DDBJ databases">
        <title>Fjat-10028 dsm 16317.</title>
        <authorList>
            <person name="Liu B."/>
            <person name="Wang J."/>
            <person name="Zhu Y."/>
            <person name="Liu G."/>
            <person name="Chen Q."/>
            <person name="Chen Z."/>
            <person name="Lan J."/>
            <person name="Che J."/>
            <person name="Ge C."/>
            <person name="Shi H."/>
            <person name="Pan Z."/>
            <person name="Liu X."/>
        </authorList>
    </citation>
    <scope>NUCLEOTIDE SEQUENCE [LARGE SCALE GENOMIC DNA]</scope>
    <source>
        <strain evidence="10">DSM 16317</strain>
    </source>
</reference>
<keyword evidence="6 7" id="KW-0592">Phosphate transport</keyword>
<dbReference type="GO" id="GO:0006817">
    <property type="term" value="P:phosphate ion transport"/>
    <property type="evidence" value="ECO:0007669"/>
    <property type="project" value="UniProtKB-KW"/>
</dbReference>
<evidence type="ECO:0000256" key="7">
    <source>
        <dbReference type="PIRNR" id="PIRNR003107"/>
    </source>
</evidence>
<dbReference type="STRING" id="263475.AMD00_06995"/>
<dbReference type="FunFam" id="1.20.58.220:FF:000004">
    <property type="entry name" value="Phosphate-specific transport system accessory protein PhoU"/>
    <property type="match status" value="1"/>
</dbReference>
<protein>
    <recommendedName>
        <fullName evidence="7">Phosphate-specific transport system accessory protein PhoU</fullName>
    </recommendedName>
</protein>
<evidence type="ECO:0000256" key="5">
    <source>
        <dbReference type="ARBA" id="ARBA00022490"/>
    </source>
</evidence>
<dbReference type="PANTHER" id="PTHR42930:SF3">
    <property type="entry name" value="PHOSPHATE-SPECIFIC TRANSPORT SYSTEM ACCESSORY PROTEIN PHOU"/>
    <property type="match status" value="1"/>
</dbReference>
<feature type="domain" description="PhoU" evidence="8">
    <location>
        <begin position="20"/>
        <end position="105"/>
    </location>
</feature>
<dbReference type="OrthoDB" id="9814256at2"/>
<comment type="subcellular location">
    <subcellularLocation>
        <location evidence="1 7">Cytoplasm</location>
    </subcellularLocation>
</comment>
<evidence type="ECO:0000256" key="4">
    <source>
        <dbReference type="ARBA" id="ARBA00022448"/>
    </source>
</evidence>
<comment type="similarity">
    <text evidence="2 7">Belongs to the PhoU family.</text>
</comment>
<accession>A0A0M0LMC5</accession>
<dbReference type="Proteomes" id="UP000036867">
    <property type="component" value="Unassembled WGS sequence"/>
</dbReference>
<sequence length="219" mass="25076">MTVREKFENDLKRVQGLMLDLCHMSIHALEKSVEALFNQDIDAALLLIDQDRFINRLEEHLNDEVILLIAKQQPVATDLRRLIVMIKAASDMERIGDYAVNIAKETIRLGETKVVYPTEKIAQMRDQAIAMLKNMVQAFIEEDMNKAKEIALLDDQIDALYGEAIVEILNTPTENMKDIGQVAQLSFVCRYLERSADHATNLAELLFYLVKGKHYELNQ</sequence>
<gene>
    <name evidence="9" type="ORF">AMD00_06995</name>
</gene>
<evidence type="ECO:0000256" key="3">
    <source>
        <dbReference type="ARBA" id="ARBA00011738"/>
    </source>
</evidence>
<dbReference type="InterPro" id="IPR038078">
    <property type="entry name" value="PhoU-like_sf"/>
</dbReference>